<keyword evidence="11" id="KW-0503">Monooxygenase</keyword>
<evidence type="ECO:0000256" key="7">
    <source>
        <dbReference type="ARBA" id="ARBA00022824"/>
    </source>
</evidence>
<dbReference type="PANTHER" id="PTHR24300:SF346">
    <property type="entry name" value="CYTOCHROME P450 2C44"/>
    <property type="match status" value="1"/>
</dbReference>
<dbReference type="PRINTS" id="PR00385">
    <property type="entry name" value="P450"/>
</dbReference>
<keyword evidence="6" id="KW-0479">Metal-binding</keyword>
<dbReference type="Ensembl" id="ENSDCDT00010049079.1">
    <property type="protein sequence ID" value="ENSDCDP00010039305.1"/>
    <property type="gene ID" value="ENSDCDG00010024482.1"/>
</dbReference>
<dbReference type="CDD" id="cd11026">
    <property type="entry name" value="CYP2"/>
    <property type="match status" value="1"/>
</dbReference>
<dbReference type="InterPro" id="IPR017972">
    <property type="entry name" value="Cyt_P450_CS"/>
</dbReference>
<keyword evidence="13" id="KW-1133">Transmembrane helix</keyword>
<reference evidence="14 15" key="1">
    <citation type="submission" date="2020-06" db="EMBL/GenBank/DDBJ databases">
        <authorList>
            <consortium name="Wellcome Sanger Institute Data Sharing"/>
        </authorList>
    </citation>
    <scope>NUCLEOTIDE SEQUENCE [LARGE SCALE GENOMIC DNA]</scope>
</reference>
<evidence type="ECO:0000256" key="8">
    <source>
        <dbReference type="ARBA" id="ARBA00022848"/>
    </source>
</evidence>
<evidence type="ECO:0000256" key="2">
    <source>
        <dbReference type="ARBA" id="ARBA00004524"/>
    </source>
</evidence>
<comment type="similarity">
    <text evidence="4">Belongs to the cytochrome P450 family.</text>
</comment>
<keyword evidence="13" id="KW-0812">Transmembrane</keyword>
<gene>
    <name evidence="14" type="primary">LOC114769325</name>
</gene>
<keyword evidence="7" id="KW-0256">Endoplasmic reticulum</keyword>
<keyword evidence="12 13" id="KW-0472">Membrane</keyword>
<keyword evidence="15" id="KW-1185">Reference proteome</keyword>
<name>A0AAY4D1A0_9TELE</name>
<comment type="subcellular location">
    <subcellularLocation>
        <location evidence="3">Endoplasmic reticulum membrane</location>
    </subcellularLocation>
    <subcellularLocation>
        <location evidence="2">Microsome membrane</location>
    </subcellularLocation>
</comment>
<reference evidence="14" key="3">
    <citation type="submission" date="2025-09" db="UniProtKB">
        <authorList>
            <consortium name="Ensembl"/>
        </authorList>
    </citation>
    <scope>IDENTIFICATION</scope>
</reference>
<evidence type="ECO:0000256" key="10">
    <source>
        <dbReference type="ARBA" id="ARBA00023004"/>
    </source>
</evidence>
<evidence type="ECO:0000256" key="6">
    <source>
        <dbReference type="ARBA" id="ARBA00022723"/>
    </source>
</evidence>
<dbReference type="Proteomes" id="UP000694580">
    <property type="component" value="Chromosome 19"/>
</dbReference>
<dbReference type="GO" id="GO:0006805">
    <property type="term" value="P:xenobiotic metabolic process"/>
    <property type="evidence" value="ECO:0007669"/>
    <property type="project" value="TreeGrafter"/>
</dbReference>
<keyword evidence="9" id="KW-0560">Oxidoreductase</keyword>
<evidence type="ECO:0000256" key="9">
    <source>
        <dbReference type="ARBA" id="ARBA00023002"/>
    </source>
</evidence>
<keyword evidence="5" id="KW-0349">Heme</keyword>
<dbReference type="GO" id="GO:0020037">
    <property type="term" value="F:heme binding"/>
    <property type="evidence" value="ECO:0007669"/>
    <property type="project" value="InterPro"/>
</dbReference>
<keyword evidence="10" id="KW-0408">Iron</keyword>
<proteinExistence type="inferred from homology"/>
<dbReference type="InterPro" id="IPR001128">
    <property type="entry name" value="Cyt_P450"/>
</dbReference>
<dbReference type="FunFam" id="1.10.630.10:FF:000001">
    <property type="entry name" value="Cytochrome P450, family 2"/>
    <property type="match status" value="2"/>
</dbReference>
<dbReference type="Pfam" id="PF00067">
    <property type="entry name" value="p450"/>
    <property type="match status" value="2"/>
</dbReference>
<dbReference type="GO" id="GO:0016712">
    <property type="term" value="F:oxidoreductase activity, acting on paired donors, with incorporation or reduction of molecular oxygen, reduced flavin or flavoprotein as one donor, and incorporation of one atom of oxygen"/>
    <property type="evidence" value="ECO:0007669"/>
    <property type="project" value="TreeGrafter"/>
</dbReference>
<sequence>MYVDGPVSNILSVVLGIIALILWKNWSKPDHFSRLPPGPAPVPLVGNLLHIDVKEPYTYYLEVSDLAKKYGSVFTIWLSNKPAVVISGYEALKDALVTQGDDFSGRANYPLLMRVTRGYGVLASSGHRWRELRRFSIMTMKNFGMGRRSIEKRIQEEARCLVKAFEEPNGGTFNPKQLLYNAVSNVTCSIVFGHRFEYHDPQFHFLCKAVDTCFSFLSSPFGQIYNSFPKIVDFFPGPHRKMFEMVNKAQGYVKEQALNRLKKLNTSSIPEDYIDAFIIRMIQEKDKPNSEFSYDNLLSSAWNLFSAGTETTSSTMRHMLLIMMKYPEVQERVHKEIDEVIGPDRPPMMEDRVKMPYTDAVIHEVQRSMDLAPTAVPHKVMRDTEFHNYHIPELAKKYGSVFTIWLSNKPAVVISGYEALKDALLTQGDDFSGRANYPVLMRVTRGYGVLASSGHRWRELRRFSIMTLKNFGMGRRSIEERIQEEARCLVKAFEEPNGGTFNPEHLLCNAVSNVICSIVFRHRFEYHDPQFRFLFDAIDAYFKVLSSPIGQVLLPDIVGLFPGPHKKMFKMVDKAQAYMKEQTVNRLMKLDTSSMPEDYIEAFLIKMLEEKDKANSEFSYDNLFSSIWSLFSAGTETTSSTLRHMLLIMMKYPEVQERVHKEIDEVIGPDRPPMMEDRVKMPYTDAVVHEVQRSMDLAPTAVPHKVMRDTEFHNYHIPEGTLVLPLISSVLADPQLWKNPNHFDPENFLDDAGHFQKNDAFLAFGLGKRVCLGEGLARMELFLFFTSLMQRFTFVGIEPPEEIDITPSCCSFGRLPRSYECYAKLRVQE</sequence>
<evidence type="ECO:0000313" key="14">
    <source>
        <dbReference type="Ensembl" id="ENSDCDP00010039305.1"/>
    </source>
</evidence>
<feature type="transmembrane region" description="Helical" evidence="13">
    <location>
        <begin position="6"/>
        <end position="23"/>
    </location>
</feature>
<dbReference type="InterPro" id="IPR002401">
    <property type="entry name" value="Cyt_P450_E_grp-I"/>
</dbReference>
<dbReference type="GO" id="GO:0006082">
    <property type="term" value="P:organic acid metabolic process"/>
    <property type="evidence" value="ECO:0007669"/>
    <property type="project" value="TreeGrafter"/>
</dbReference>
<evidence type="ECO:0000256" key="12">
    <source>
        <dbReference type="ARBA" id="ARBA00023136"/>
    </source>
</evidence>
<comment type="cofactor">
    <cofactor evidence="1">
        <name>heme</name>
        <dbReference type="ChEBI" id="CHEBI:30413"/>
    </cofactor>
</comment>
<evidence type="ECO:0000256" key="13">
    <source>
        <dbReference type="SAM" id="Phobius"/>
    </source>
</evidence>
<dbReference type="GO" id="GO:0005506">
    <property type="term" value="F:iron ion binding"/>
    <property type="evidence" value="ECO:0007669"/>
    <property type="project" value="InterPro"/>
</dbReference>
<organism evidence="14 15">
    <name type="scientific">Denticeps clupeoides</name>
    <name type="common">denticle herring</name>
    <dbReference type="NCBI Taxonomy" id="299321"/>
    <lineage>
        <taxon>Eukaryota</taxon>
        <taxon>Metazoa</taxon>
        <taxon>Chordata</taxon>
        <taxon>Craniata</taxon>
        <taxon>Vertebrata</taxon>
        <taxon>Euteleostomi</taxon>
        <taxon>Actinopterygii</taxon>
        <taxon>Neopterygii</taxon>
        <taxon>Teleostei</taxon>
        <taxon>Clupei</taxon>
        <taxon>Clupeiformes</taxon>
        <taxon>Denticipitoidei</taxon>
        <taxon>Denticipitidae</taxon>
        <taxon>Denticeps</taxon>
    </lineage>
</organism>
<dbReference type="GO" id="GO:0005789">
    <property type="term" value="C:endoplasmic reticulum membrane"/>
    <property type="evidence" value="ECO:0007669"/>
    <property type="project" value="UniProtKB-SubCell"/>
</dbReference>
<dbReference type="Gene3D" id="1.10.630.10">
    <property type="entry name" value="Cytochrome P450"/>
    <property type="match status" value="2"/>
</dbReference>
<protein>
    <recommendedName>
        <fullName evidence="16">Cytochrome P450 monooxygenase</fullName>
    </recommendedName>
</protein>
<evidence type="ECO:0000256" key="4">
    <source>
        <dbReference type="ARBA" id="ARBA00010617"/>
    </source>
</evidence>
<dbReference type="GeneTree" id="ENSGT00940000162064"/>
<dbReference type="InterPro" id="IPR050182">
    <property type="entry name" value="Cytochrome_P450_fam2"/>
</dbReference>
<evidence type="ECO:0000256" key="3">
    <source>
        <dbReference type="ARBA" id="ARBA00004586"/>
    </source>
</evidence>
<reference evidence="14" key="2">
    <citation type="submission" date="2025-08" db="UniProtKB">
        <authorList>
            <consortium name="Ensembl"/>
        </authorList>
    </citation>
    <scope>IDENTIFICATION</scope>
</reference>
<evidence type="ECO:0008006" key="16">
    <source>
        <dbReference type="Google" id="ProtNLM"/>
    </source>
</evidence>
<dbReference type="PROSITE" id="PS00086">
    <property type="entry name" value="CYTOCHROME_P450"/>
    <property type="match status" value="1"/>
</dbReference>
<dbReference type="PRINTS" id="PR00463">
    <property type="entry name" value="EP450I"/>
</dbReference>
<accession>A0AAY4D1A0</accession>
<dbReference type="InterPro" id="IPR036396">
    <property type="entry name" value="Cyt_P450_sf"/>
</dbReference>
<dbReference type="AlphaFoldDB" id="A0AAY4D1A0"/>
<evidence type="ECO:0000313" key="15">
    <source>
        <dbReference type="Proteomes" id="UP000694580"/>
    </source>
</evidence>
<dbReference type="PANTHER" id="PTHR24300">
    <property type="entry name" value="CYTOCHROME P450 508A4-RELATED"/>
    <property type="match status" value="1"/>
</dbReference>
<keyword evidence="8" id="KW-0492">Microsome</keyword>
<dbReference type="SUPFAM" id="SSF48264">
    <property type="entry name" value="Cytochrome P450"/>
    <property type="match status" value="2"/>
</dbReference>
<evidence type="ECO:0000256" key="11">
    <source>
        <dbReference type="ARBA" id="ARBA00023033"/>
    </source>
</evidence>
<evidence type="ECO:0000256" key="1">
    <source>
        <dbReference type="ARBA" id="ARBA00001971"/>
    </source>
</evidence>
<evidence type="ECO:0000256" key="5">
    <source>
        <dbReference type="ARBA" id="ARBA00022617"/>
    </source>
</evidence>